<keyword evidence="2" id="KW-1185">Reference proteome</keyword>
<organism evidence="1 2">
    <name type="scientific">Corynebacterium ulcerans FRC58</name>
    <dbReference type="NCBI Taxonomy" id="1408268"/>
    <lineage>
        <taxon>Bacteria</taxon>
        <taxon>Bacillati</taxon>
        <taxon>Actinomycetota</taxon>
        <taxon>Actinomycetes</taxon>
        <taxon>Mycobacteriales</taxon>
        <taxon>Corynebacteriaceae</taxon>
        <taxon>Corynebacterium</taxon>
    </lineage>
</organism>
<protein>
    <submittedName>
        <fullName evidence="1">Uncharacterized protein</fullName>
    </submittedName>
</protein>
<evidence type="ECO:0000313" key="2">
    <source>
        <dbReference type="Proteomes" id="UP000036185"/>
    </source>
</evidence>
<reference evidence="1 2" key="1">
    <citation type="journal article" date="2014" name="Int. J. Syst. Evol. Microbiol.">
        <title>Draft Genome Sequence of Corynebacterium ulcerans FRC58, Isolated from the Bronchitic Aspiration of a Patient in France.</title>
        <authorList>
            <person name="Silva Ado S."/>
            <person name="Barauna R.A."/>
            <person name="de Sa P.C."/>
            <person name="das Gracas D.A."/>
            <person name="Carneiro A.R."/>
            <person name="Thouvenin M."/>
            <person name="Azevedo V."/>
            <person name="Badell E."/>
            <person name="Guiso N."/>
            <person name="da Silva A.L."/>
            <person name="Ramos R.T."/>
        </authorList>
    </citation>
    <scope>NUCLEOTIDE SEQUENCE [LARGE SCALE GENOMIC DNA]</scope>
    <source>
        <strain evidence="1 2">FRC58</strain>
    </source>
</reference>
<evidence type="ECO:0000313" key="1">
    <source>
        <dbReference type="EMBL" id="AKN77559.1"/>
    </source>
</evidence>
<name>A0ABM5U256_CORUL</name>
<sequence>MKIEINNITISRENNLLTIRKGEAEIILDASEVRAVRDAITIAAHSAYT</sequence>
<proteinExistence type="predicted"/>
<dbReference type="EMBL" id="CP011913">
    <property type="protein sequence ID" value="AKN77559.1"/>
    <property type="molecule type" value="Genomic_DNA"/>
</dbReference>
<accession>A0ABM5U256</accession>
<gene>
    <name evidence="1" type="ORF">CulFRC58_1705</name>
</gene>
<dbReference type="RefSeq" id="WP_158408063.1">
    <property type="nucleotide sequence ID" value="NZ_CP011913.1"/>
</dbReference>
<dbReference type="Proteomes" id="UP000036185">
    <property type="component" value="Chromosome"/>
</dbReference>